<dbReference type="AlphaFoldDB" id="A0A1K1Y6X5"/>
<keyword evidence="9 13" id="KW-0418">Kinase</keyword>
<dbReference type="EMBL" id="FPJW01000007">
    <property type="protein sequence ID" value="SFX57778.1"/>
    <property type="molecule type" value="Genomic_DNA"/>
</dbReference>
<comment type="subcellular location">
    <subcellularLocation>
        <location evidence="2 13">Cytoplasm</location>
    </subcellularLocation>
</comment>
<dbReference type="Pfam" id="PF00625">
    <property type="entry name" value="Guanylate_kin"/>
    <property type="match status" value="1"/>
</dbReference>
<keyword evidence="7 13" id="KW-0808">Transferase</keyword>
<evidence type="ECO:0000313" key="15">
    <source>
        <dbReference type="EMBL" id="SFX57778.1"/>
    </source>
</evidence>
<protein>
    <recommendedName>
        <fullName evidence="5 13">Guanylate kinase</fullName>
        <ecNumber evidence="4 13">2.7.4.8</ecNumber>
    </recommendedName>
    <alternativeName>
        <fullName evidence="11 13">GMP kinase</fullName>
    </alternativeName>
</protein>
<dbReference type="PANTHER" id="PTHR23117">
    <property type="entry name" value="GUANYLATE KINASE-RELATED"/>
    <property type="match status" value="1"/>
</dbReference>
<dbReference type="InterPro" id="IPR008144">
    <property type="entry name" value="Guanylate_kin-like_dom"/>
</dbReference>
<dbReference type="SUPFAM" id="SSF52540">
    <property type="entry name" value="P-loop containing nucleoside triphosphate hydrolases"/>
    <property type="match status" value="1"/>
</dbReference>
<dbReference type="STRING" id="1122209.SAMN02745752_02163"/>
<dbReference type="InterPro" id="IPR027417">
    <property type="entry name" value="P-loop_NTPase"/>
</dbReference>
<dbReference type="Gene3D" id="3.30.63.10">
    <property type="entry name" value="Guanylate Kinase phosphate binding domain"/>
    <property type="match status" value="1"/>
</dbReference>
<sequence length="209" mass="23287">MAQPRGRLYILSAPSGAGKTSLVAALLQQLSQLEVSVSHTTRAPRPGEQDGVNYHFTNRDAFQKLVDQGAFFEWAEVFGNCYGTSRLTVEARLAAGVDVILEIDWQGAQQVRKQMPEAISVFILPPSQEALRQRLTARGQDSVEIIEGRMQQAISEMSHYPEYDYLVINDDFAQALTELQAIFTANRLRLDRQMQHQAALLANLVPNAS</sequence>
<dbReference type="FunFam" id="3.40.50.300:FF:000855">
    <property type="entry name" value="Guanylate kinase"/>
    <property type="match status" value="1"/>
</dbReference>
<keyword evidence="8 13" id="KW-0547">Nucleotide-binding</keyword>
<dbReference type="GO" id="GO:0004385">
    <property type="term" value="F:GMP kinase activity"/>
    <property type="evidence" value="ECO:0007669"/>
    <property type="project" value="UniProtKB-UniRule"/>
</dbReference>
<dbReference type="CDD" id="cd00071">
    <property type="entry name" value="GMPK"/>
    <property type="match status" value="1"/>
</dbReference>
<organism evidence="15 16">
    <name type="scientific">Marinospirillum alkaliphilum DSM 21637</name>
    <dbReference type="NCBI Taxonomy" id="1122209"/>
    <lineage>
        <taxon>Bacteria</taxon>
        <taxon>Pseudomonadati</taxon>
        <taxon>Pseudomonadota</taxon>
        <taxon>Gammaproteobacteria</taxon>
        <taxon>Oceanospirillales</taxon>
        <taxon>Oceanospirillaceae</taxon>
        <taxon>Marinospirillum</taxon>
    </lineage>
</organism>
<dbReference type="HAMAP" id="MF_00328">
    <property type="entry name" value="Guanylate_kinase"/>
    <property type="match status" value="1"/>
</dbReference>
<evidence type="ECO:0000256" key="12">
    <source>
        <dbReference type="ARBA" id="ARBA00048594"/>
    </source>
</evidence>
<dbReference type="EC" id="2.7.4.8" evidence="4 13"/>
<dbReference type="Gene3D" id="3.40.50.300">
    <property type="entry name" value="P-loop containing nucleotide triphosphate hydrolases"/>
    <property type="match status" value="1"/>
</dbReference>
<evidence type="ECO:0000256" key="3">
    <source>
        <dbReference type="ARBA" id="ARBA00005790"/>
    </source>
</evidence>
<evidence type="ECO:0000256" key="13">
    <source>
        <dbReference type="HAMAP-Rule" id="MF_00328"/>
    </source>
</evidence>
<accession>A0A1K1Y6X5</accession>
<feature type="binding site" evidence="13">
    <location>
        <begin position="13"/>
        <end position="20"/>
    </location>
    <ligand>
        <name>ATP</name>
        <dbReference type="ChEBI" id="CHEBI:30616"/>
    </ligand>
</feature>
<evidence type="ECO:0000256" key="6">
    <source>
        <dbReference type="ARBA" id="ARBA00022490"/>
    </source>
</evidence>
<evidence type="ECO:0000313" key="16">
    <source>
        <dbReference type="Proteomes" id="UP000182350"/>
    </source>
</evidence>
<dbReference type="GO" id="GO:0005829">
    <property type="term" value="C:cytosol"/>
    <property type="evidence" value="ECO:0007669"/>
    <property type="project" value="TreeGrafter"/>
</dbReference>
<comment type="function">
    <text evidence="1 13">Essential for recycling GMP and indirectly, cGMP.</text>
</comment>
<keyword evidence="10 13" id="KW-0067">ATP-binding</keyword>
<dbReference type="PROSITE" id="PS00856">
    <property type="entry name" value="GUANYLATE_KINASE_1"/>
    <property type="match status" value="1"/>
</dbReference>
<feature type="domain" description="Guanylate kinase-like" evidence="14">
    <location>
        <begin position="6"/>
        <end position="184"/>
    </location>
</feature>
<evidence type="ECO:0000256" key="5">
    <source>
        <dbReference type="ARBA" id="ARBA00016296"/>
    </source>
</evidence>
<gene>
    <name evidence="13" type="primary">gmk</name>
    <name evidence="15" type="ORF">SAMN02745752_02163</name>
</gene>
<comment type="similarity">
    <text evidence="3 13">Belongs to the guanylate kinase family.</text>
</comment>
<dbReference type="RefSeq" id="WP_072326486.1">
    <property type="nucleotide sequence ID" value="NZ_FPJW01000007.1"/>
</dbReference>
<reference evidence="15 16" key="1">
    <citation type="submission" date="2016-11" db="EMBL/GenBank/DDBJ databases">
        <authorList>
            <person name="Jaros S."/>
            <person name="Januszkiewicz K."/>
            <person name="Wedrychowicz H."/>
        </authorList>
    </citation>
    <scope>NUCLEOTIDE SEQUENCE [LARGE SCALE GENOMIC DNA]</scope>
    <source>
        <strain evidence="15 16">DSM 21637</strain>
    </source>
</reference>
<evidence type="ECO:0000256" key="4">
    <source>
        <dbReference type="ARBA" id="ARBA00012961"/>
    </source>
</evidence>
<dbReference type="InterPro" id="IPR020590">
    <property type="entry name" value="Guanylate_kinase_CS"/>
</dbReference>
<dbReference type="GO" id="GO:0005524">
    <property type="term" value="F:ATP binding"/>
    <property type="evidence" value="ECO:0007669"/>
    <property type="project" value="UniProtKB-UniRule"/>
</dbReference>
<dbReference type="SMART" id="SM00072">
    <property type="entry name" value="GuKc"/>
    <property type="match status" value="1"/>
</dbReference>
<dbReference type="OrthoDB" id="9808150at2"/>
<dbReference type="FunFam" id="3.30.63.10:FF:000002">
    <property type="entry name" value="Guanylate kinase 1"/>
    <property type="match status" value="1"/>
</dbReference>
<proteinExistence type="inferred from homology"/>
<evidence type="ECO:0000259" key="14">
    <source>
        <dbReference type="PROSITE" id="PS50052"/>
    </source>
</evidence>
<keyword evidence="16" id="KW-1185">Reference proteome</keyword>
<evidence type="ECO:0000256" key="7">
    <source>
        <dbReference type="ARBA" id="ARBA00022679"/>
    </source>
</evidence>
<dbReference type="NCBIfam" id="TIGR03263">
    <property type="entry name" value="guanyl_kin"/>
    <property type="match status" value="1"/>
</dbReference>
<evidence type="ECO:0000256" key="10">
    <source>
        <dbReference type="ARBA" id="ARBA00022840"/>
    </source>
</evidence>
<evidence type="ECO:0000256" key="2">
    <source>
        <dbReference type="ARBA" id="ARBA00004496"/>
    </source>
</evidence>
<dbReference type="InterPro" id="IPR008145">
    <property type="entry name" value="GK/Ca_channel_bsu"/>
</dbReference>
<dbReference type="InterPro" id="IPR017665">
    <property type="entry name" value="Guanylate_kinase"/>
</dbReference>
<name>A0A1K1Y6X5_9GAMM</name>
<evidence type="ECO:0000256" key="1">
    <source>
        <dbReference type="ARBA" id="ARBA00003531"/>
    </source>
</evidence>
<dbReference type="PROSITE" id="PS50052">
    <property type="entry name" value="GUANYLATE_KINASE_2"/>
    <property type="match status" value="1"/>
</dbReference>
<evidence type="ECO:0000256" key="9">
    <source>
        <dbReference type="ARBA" id="ARBA00022777"/>
    </source>
</evidence>
<dbReference type="PANTHER" id="PTHR23117:SF13">
    <property type="entry name" value="GUANYLATE KINASE"/>
    <property type="match status" value="1"/>
</dbReference>
<keyword evidence="6 13" id="KW-0963">Cytoplasm</keyword>
<evidence type="ECO:0000256" key="8">
    <source>
        <dbReference type="ARBA" id="ARBA00022741"/>
    </source>
</evidence>
<dbReference type="Proteomes" id="UP000182350">
    <property type="component" value="Unassembled WGS sequence"/>
</dbReference>
<comment type="catalytic activity">
    <reaction evidence="12 13">
        <text>GMP + ATP = GDP + ADP</text>
        <dbReference type="Rhea" id="RHEA:20780"/>
        <dbReference type="ChEBI" id="CHEBI:30616"/>
        <dbReference type="ChEBI" id="CHEBI:58115"/>
        <dbReference type="ChEBI" id="CHEBI:58189"/>
        <dbReference type="ChEBI" id="CHEBI:456216"/>
        <dbReference type="EC" id="2.7.4.8"/>
    </reaction>
</comment>
<evidence type="ECO:0000256" key="11">
    <source>
        <dbReference type="ARBA" id="ARBA00030128"/>
    </source>
</evidence>